<evidence type="ECO:0000313" key="2">
    <source>
        <dbReference type="EMBL" id="KAJ1165757.1"/>
    </source>
</evidence>
<feature type="region of interest" description="Disordered" evidence="1">
    <location>
        <begin position="261"/>
        <end position="357"/>
    </location>
</feature>
<sequence>MESLPAHRDPQEDVCPAKGTQGPLRVGPGSRSSLRSRSFQHWHRSGGTCCPAHLSTPLHTGVLRALQASLCLIAPPPHLPLRTVLGLKALCPGPRPAGTSLALSACPPLALQQGLLMSRRAPDTSASRAQPHLTAWAPTPQSALGPQPRPPPSSSLQWGGGEEGEAEAPPSPLPFHVDEGHPSPRAWAILPQAALLVEPPSPRGAADPTHRVQATGPGIMGGGPDHTHGADLCSSAVCPSAPWPQLRPPHVARGVFLTASPGGKCQQSGLISRHPSHMGSRSKMLLRGSGGRRATDRNTPRPGAPQTSRAGSRLTTHPPRRSLHSREARAQKCPMSAGPNRADDGGVRSTPRVQPPS</sequence>
<accession>A0AAV7SNS4</accession>
<feature type="region of interest" description="Disordered" evidence="1">
    <location>
        <begin position="198"/>
        <end position="227"/>
    </location>
</feature>
<keyword evidence="3" id="KW-1185">Reference proteome</keyword>
<dbReference type="EMBL" id="JANPWB010000008">
    <property type="protein sequence ID" value="KAJ1165757.1"/>
    <property type="molecule type" value="Genomic_DNA"/>
</dbReference>
<proteinExistence type="predicted"/>
<evidence type="ECO:0000256" key="1">
    <source>
        <dbReference type="SAM" id="MobiDB-lite"/>
    </source>
</evidence>
<dbReference type="Proteomes" id="UP001066276">
    <property type="component" value="Chromosome 4_2"/>
</dbReference>
<reference evidence="2" key="1">
    <citation type="journal article" date="2022" name="bioRxiv">
        <title>Sequencing and chromosome-scale assembly of the giantPleurodeles waltlgenome.</title>
        <authorList>
            <person name="Brown T."/>
            <person name="Elewa A."/>
            <person name="Iarovenko S."/>
            <person name="Subramanian E."/>
            <person name="Araus A.J."/>
            <person name="Petzold A."/>
            <person name="Susuki M."/>
            <person name="Suzuki K.-i.T."/>
            <person name="Hayashi T."/>
            <person name="Toyoda A."/>
            <person name="Oliveira C."/>
            <person name="Osipova E."/>
            <person name="Leigh N.D."/>
            <person name="Simon A."/>
            <person name="Yun M.H."/>
        </authorList>
    </citation>
    <scope>NUCLEOTIDE SEQUENCE</scope>
    <source>
        <strain evidence="2">20211129_DDA</strain>
        <tissue evidence="2">Liver</tissue>
    </source>
</reference>
<name>A0AAV7SNS4_PLEWA</name>
<feature type="compositionally biased region" description="Polar residues" evidence="1">
    <location>
        <begin position="305"/>
        <end position="315"/>
    </location>
</feature>
<protein>
    <submittedName>
        <fullName evidence="2">Uncharacterized protein</fullName>
    </submittedName>
</protein>
<dbReference type="AlphaFoldDB" id="A0AAV7SNS4"/>
<feature type="region of interest" description="Disordered" evidence="1">
    <location>
        <begin position="119"/>
        <end position="180"/>
    </location>
</feature>
<feature type="region of interest" description="Disordered" evidence="1">
    <location>
        <begin position="1"/>
        <end position="33"/>
    </location>
</feature>
<feature type="compositionally biased region" description="Basic and acidic residues" evidence="1">
    <location>
        <begin position="1"/>
        <end position="11"/>
    </location>
</feature>
<evidence type="ECO:0000313" key="3">
    <source>
        <dbReference type="Proteomes" id="UP001066276"/>
    </source>
</evidence>
<gene>
    <name evidence="2" type="ORF">NDU88_006174</name>
</gene>
<organism evidence="2 3">
    <name type="scientific">Pleurodeles waltl</name>
    <name type="common">Iberian ribbed newt</name>
    <dbReference type="NCBI Taxonomy" id="8319"/>
    <lineage>
        <taxon>Eukaryota</taxon>
        <taxon>Metazoa</taxon>
        <taxon>Chordata</taxon>
        <taxon>Craniata</taxon>
        <taxon>Vertebrata</taxon>
        <taxon>Euteleostomi</taxon>
        <taxon>Amphibia</taxon>
        <taxon>Batrachia</taxon>
        <taxon>Caudata</taxon>
        <taxon>Salamandroidea</taxon>
        <taxon>Salamandridae</taxon>
        <taxon>Pleurodelinae</taxon>
        <taxon>Pleurodeles</taxon>
    </lineage>
</organism>
<comment type="caution">
    <text evidence="2">The sequence shown here is derived from an EMBL/GenBank/DDBJ whole genome shotgun (WGS) entry which is preliminary data.</text>
</comment>